<dbReference type="EC" id="3.5.1.88" evidence="2"/>
<dbReference type="NCBIfam" id="TIGR00079">
    <property type="entry name" value="pept_deformyl"/>
    <property type="match status" value="1"/>
</dbReference>
<name>A0A0W8FQ57_9ZZZZ</name>
<dbReference type="SUPFAM" id="SSF56420">
    <property type="entry name" value="Peptide deformylase"/>
    <property type="match status" value="1"/>
</dbReference>
<dbReference type="Gene3D" id="3.90.45.10">
    <property type="entry name" value="Peptide deformylase"/>
    <property type="match status" value="1"/>
</dbReference>
<dbReference type="Pfam" id="PF01327">
    <property type="entry name" value="Pep_deformylase"/>
    <property type="match status" value="1"/>
</dbReference>
<dbReference type="AlphaFoldDB" id="A0A0W8FQ57"/>
<dbReference type="PRINTS" id="PR01576">
    <property type="entry name" value="PDEFORMYLASE"/>
</dbReference>
<dbReference type="InterPro" id="IPR023635">
    <property type="entry name" value="Peptide_deformylase"/>
</dbReference>
<gene>
    <name evidence="2" type="ORF">ASZ90_007138</name>
</gene>
<dbReference type="HAMAP" id="MF_00163">
    <property type="entry name" value="Pep_deformylase"/>
    <property type="match status" value="1"/>
</dbReference>
<dbReference type="PANTHER" id="PTHR10458">
    <property type="entry name" value="PEPTIDE DEFORMYLASE"/>
    <property type="match status" value="1"/>
</dbReference>
<comment type="caution">
    <text evidence="2">The sequence shown here is derived from an EMBL/GenBank/DDBJ whole genome shotgun (WGS) entry which is preliminary data.</text>
</comment>
<dbReference type="GO" id="GO:0042586">
    <property type="term" value="F:peptide deformylase activity"/>
    <property type="evidence" value="ECO:0007669"/>
    <property type="project" value="UniProtKB-EC"/>
</dbReference>
<organism evidence="2">
    <name type="scientific">hydrocarbon metagenome</name>
    <dbReference type="NCBI Taxonomy" id="938273"/>
    <lineage>
        <taxon>unclassified sequences</taxon>
        <taxon>metagenomes</taxon>
        <taxon>ecological metagenomes</taxon>
    </lineage>
</organism>
<dbReference type="InterPro" id="IPR036821">
    <property type="entry name" value="Peptide_deformylase_sf"/>
</dbReference>
<evidence type="ECO:0000313" key="2">
    <source>
        <dbReference type="EMBL" id="KUG23061.1"/>
    </source>
</evidence>
<dbReference type="NCBIfam" id="NF001159">
    <property type="entry name" value="PRK00150.1-3"/>
    <property type="match status" value="1"/>
</dbReference>
<dbReference type="PANTHER" id="PTHR10458:SF22">
    <property type="entry name" value="PEPTIDE DEFORMYLASE"/>
    <property type="match status" value="1"/>
</dbReference>
<proteinExistence type="inferred from homology"/>
<sequence length="188" mass="21449">MSPKRVLTLWNDEGENTKDISVLRKKSVELPVPFDKEAKEIIQTLIDAFMEKDDAVGLAAPQIGINKRLIVFRAKGSEGGQKKIKDINDIEVLVNPRITQTHGEKVPGVEGCLSCPDVQVEISRFPEIKVRALDAKGEKINKRYLDYVARVIQHEVDHLDGRLIVDYGDIYYPKDKQLFFEKLFNETR</sequence>
<protein>
    <submittedName>
        <fullName evidence="2">Peptide deformylase</fullName>
        <ecNumber evidence="2">3.5.1.88</ecNumber>
    </submittedName>
</protein>
<dbReference type="EMBL" id="LNQE01000922">
    <property type="protein sequence ID" value="KUG23061.1"/>
    <property type="molecule type" value="Genomic_DNA"/>
</dbReference>
<accession>A0A0W8FQ57</accession>
<evidence type="ECO:0000256" key="1">
    <source>
        <dbReference type="ARBA" id="ARBA00010759"/>
    </source>
</evidence>
<comment type="similarity">
    <text evidence="1">Belongs to the polypeptide deformylase family.</text>
</comment>
<reference evidence="2" key="1">
    <citation type="journal article" date="2015" name="Proc. Natl. Acad. Sci. U.S.A.">
        <title>Networks of energetic and metabolic interactions define dynamics in microbial communities.</title>
        <authorList>
            <person name="Embree M."/>
            <person name="Liu J.K."/>
            <person name="Al-Bassam M.M."/>
            <person name="Zengler K."/>
        </authorList>
    </citation>
    <scope>NUCLEOTIDE SEQUENCE</scope>
</reference>
<keyword evidence="2" id="KW-0378">Hydrolase</keyword>
<dbReference type="CDD" id="cd00487">
    <property type="entry name" value="Pep_deformylase"/>
    <property type="match status" value="1"/>
</dbReference>